<protein>
    <recommendedName>
        <fullName evidence="4">Lipoprotein</fullName>
    </recommendedName>
</protein>
<sequence>MKRVIIVLLTLSSSLALMGCFSPTTHQRQQQQQFAELMQARMQQANQQRFQQQQPPQLQQPESFITEDELMNKINQLPALNKPVTYQIQKAGPIINGSRYLDPEGNIERIRIDNLSGDSTYMIYDGRVATIKFMRAGTGSPPITIATIQRQVNGQQQVTTVTGQRFVGDDVIALSRGFLVTRGGFNGFIYELGKPAISVAIPEDWRITSYQPGEVLETRHLLAHKPDTAQQGSVASVASAVRSFGSTIGVARRDDFALINFDTGAATLININVDALARPLFNQYGNPDYEHIRWRLDWYNTEELGPVLLSREDGTRAFATILNTNEQHVIFERRMGINWMVAKRTPNGGIEVVARLGLQDNVIPDLVSHLQSSSELAAE</sequence>
<dbReference type="HOGENOM" id="CLU_729057_0_0_0"/>
<feature type="chain" id="PRO_5003214282" description="Lipoprotein" evidence="1">
    <location>
        <begin position="19"/>
        <end position="379"/>
    </location>
</feature>
<dbReference type="OrthoDB" id="6378858at2"/>
<dbReference type="Proteomes" id="UP000002572">
    <property type="component" value="Chromosome"/>
</dbReference>
<dbReference type="PROSITE" id="PS51257">
    <property type="entry name" value="PROKAR_LIPOPROTEIN"/>
    <property type="match status" value="1"/>
</dbReference>
<reference evidence="2 3" key="1">
    <citation type="submission" date="2010-12" db="EMBL/GenBank/DDBJ databases">
        <title>Complete sequence of Desulfurispirillum indicum S5.</title>
        <authorList>
            <consortium name="US DOE Joint Genome Institute"/>
            <person name="Lucas S."/>
            <person name="Copeland A."/>
            <person name="Lapidus A."/>
            <person name="Cheng J.-F."/>
            <person name="Goodwin L."/>
            <person name="Pitluck S."/>
            <person name="Chertkov O."/>
            <person name="Held B."/>
            <person name="Detter J.C."/>
            <person name="Han C."/>
            <person name="Tapia R."/>
            <person name="Land M."/>
            <person name="Hauser L."/>
            <person name="Kyrpides N."/>
            <person name="Ivanova N."/>
            <person name="Mikhailova N."/>
            <person name="Haggblom M."/>
            <person name="Rauschenbach I."/>
            <person name="Bini E."/>
            <person name="Woyke T."/>
        </authorList>
    </citation>
    <scope>NUCLEOTIDE SEQUENCE [LARGE SCALE GENOMIC DNA]</scope>
    <source>
        <strain evidence="3">ATCC BAA-1389 / DSM 22839 / S5</strain>
    </source>
</reference>
<accession>E6W6C1</accession>
<dbReference type="RefSeq" id="WP_013506038.1">
    <property type="nucleotide sequence ID" value="NC_014836.1"/>
</dbReference>
<dbReference type="KEGG" id="din:Selin_1422"/>
<organism evidence="2 3">
    <name type="scientific">Desulfurispirillum indicum (strain ATCC BAA-1389 / DSM 22839 / S5)</name>
    <dbReference type="NCBI Taxonomy" id="653733"/>
    <lineage>
        <taxon>Bacteria</taxon>
        <taxon>Pseudomonadati</taxon>
        <taxon>Chrysiogenota</taxon>
        <taxon>Chrysiogenia</taxon>
        <taxon>Chrysiogenales</taxon>
        <taxon>Chrysiogenaceae</taxon>
        <taxon>Desulfurispirillum</taxon>
    </lineage>
</organism>
<name>E6W6C1_DESIS</name>
<evidence type="ECO:0000313" key="2">
    <source>
        <dbReference type="EMBL" id="ADU66157.1"/>
    </source>
</evidence>
<dbReference type="EMBL" id="CP002432">
    <property type="protein sequence ID" value="ADU66157.1"/>
    <property type="molecule type" value="Genomic_DNA"/>
</dbReference>
<gene>
    <name evidence="2" type="ordered locus">Selin_1422</name>
</gene>
<proteinExistence type="predicted"/>
<keyword evidence="3" id="KW-1185">Reference proteome</keyword>
<feature type="signal peptide" evidence="1">
    <location>
        <begin position="1"/>
        <end position="18"/>
    </location>
</feature>
<dbReference type="AlphaFoldDB" id="E6W6C1"/>
<evidence type="ECO:0000313" key="3">
    <source>
        <dbReference type="Proteomes" id="UP000002572"/>
    </source>
</evidence>
<evidence type="ECO:0000256" key="1">
    <source>
        <dbReference type="SAM" id="SignalP"/>
    </source>
</evidence>
<evidence type="ECO:0008006" key="4">
    <source>
        <dbReference type="Google" id="ProtNLM"/>
    </source>
</evidence>
<dbReference type="eggNOG" id="ENOG5032WYH">
    <property type="taxonomic scope" value="Bacteria"/>
</dbReference>
<keyword evidence="1" id="KW-0732">Signal</keyword>
<dbReference type="InParanoid" id="E6W6C1"/>